<protein>
    <submittedName>
        <fullName evidence="1">Uncharacterized protein</fullName>
    </submittedName>
</protein>
<evidence type="ECO:0000313" key="1">
    <source>
        <dbReference type="EMBL" id="RRT62020.1"/>
    </source>
</evidence>
<evidence type="ECO:0000313" key="2">
    <source>
        <dbReference type="Proteomes" id="UP000287651"/>
    </source>
</evidence>
<dbReference type="AlphaFoldDB" id="A0A426ZDH1"/>
<gene>
    <name evidence="1" type="ORF">B296_00023235</name>
</gene>
<dbReference type="EMBL" id="AMZH03007157">
    <property type="protein sequence ID" value="RRT62020.1"/>
    <property type="molecule type" value="Genomic_DNA"/>
</dbReference>
<dbReference type="Proteomes" id="UP000287651">
    <property type="component" value="Unassembled WGS sequence"/>
</dbReference>
<proteinExistence type="predicted"/>
<name>A0A426ZDH1_ENSVE</name>
<comment type="caution">
    <text evidence="1">The sequence shown here is derived from an EMBL/GenBank/DDBJ whole genome shotgun (WGS) entry which is preliminary data.</text>
</comment>
<reference evidence="1 2" key="1">
    <citation type="journal article" date="2014" name="Agronomy (Basel)">
        <title>A Draft Genome Sequence for Ensete ventricosum, the Drought-Tolerant Tree Against Hunger.</title>
        <authorList>
            <person name="Harrison J."/>
            <person name="Moore K.A."/>
            <person name="Paszkiewicz K."/>
            <person name="Jones T."/>
            <person name="Grant M."/>
            <person name="Ambacheew D."/>
            <person name="Muzemil S."/>
            <person name="Studholme D.J."/>
        </authorList>
    </citation>
    <scope>NUCLEOTIDE SEQUENCE [LARGE SCALE GENOMIC DNA]</scope>
</reference>
<accession>A0A426ZDH1</accession>
<sequence length="130" mass="14297">MIVNALSDRLVSSARHKSTCTISHRVVSSRASPSGRMTCDVVSYIFKRRRHGSNVSRRRTCATSSPRRYVEATLALTWSSTIIVGAVPELSFSPPPKMRASGCSQRGLRYDFTHSLVIFVVPSGARVLLS</sequence>
<organism evidence="1 2">
    <name type="scientific">Ensete ventricosum</name>
    <name type="common">Abyssinian banana</name>
    <name type="synonym">Musa ensete</name>
    <dbReference type="NCBI Taxonomy" id="4639"/>
    <lineage>
        <taxon>Eukaryota</taxon>
        <taxon>Viridiplantae</taxon>
        <taxon>Streptophyta</taxon>
        <taxon>Embryophyta</taxon>
        <taxon>Tracheophyta</taxon>
        <taxon>Spermatophyta</taxon>
        <taxon>Magnoliopsida</taxon>
        <taxon>Liliopsida</taxon>
        <taxon>Zingiberales</taxon>
        <taxon>Musaceae</taxon>
        <taxon>Ensete</taxon>
    </lineage>
</organism>